<sequence length="53" mass="5898">MTQITIQHLMLPLSLLPSVQFLSWASYLKSLASPVKDEPQESHSVSGMSILRT</sequence>
<reference evidence="2 3" key="1">
    <citation type="journal article" date="2014" name="Nature">
        <title>An environmental bacterial taxon with a large and distinct metabolic repertoire.</title>
        <authorList>
            <person name="Wilson M.C."/>
            <person name="Mori T."/>
            <person name="Ruckert C."/>
            <person name="Uria A.R."/>
            <person name="Helf M.J."/>
            <person name="Takada K."/>
            <person name="Gernert C."/>
            <person name="Steffens U.A."/>
            <person name="Heycke N."/>
            <person name="Schmitt S."/>
            <person name="Rinke C."/>
            <person name="Helfrich E.J."/>
            <person name="Brachmann A.O."/>
            <person name="Gurgui C."/>
            <person name="Wakimoto T."/>
            <person name="Kracht M."/>
            <person name="Crusemann M."/>
            <person name="Hentschel U."/>
            <person name="Abe I."/>
            <person name="Matsunaga S."/>
            <person name="Kalinowski J."/>
            <person name="Takeyama H."/>
            <person name="Piel J."/>
        </authorList>
    </citation>
    <scope>NUCLEOTIDE SEQUENCE [LARGE SCALE GENOMIC DNA]</scope>
    <source>
        <strain evidence="3">TSY2</strain>
    </source>
</reference>
<feature type="region of interest" description="Disordered" evidence="1">
    <location>
        <begin position="33"/>
        <end position="53"/>
    </location>
</feature>
<evidence type="ECO:0000313" key="2">
    <source>
        <dbReference type="EMBL" id="ETW97760.1"/>
    </source>
</evidence>
<gene>
    <name evidence="2" type="ORF">ETSY2_43990</name>
</gene>
<feature type="compositionally biased region" description="Polar residues" evidence="1">
    <location>
        <begin position="42"/>
        <end position="53"/>
    </location>
</feature>
<comment type="caution">
    <text evidence="2">The sequence shown here is derived from an EMBL/GenBank/DDBJ whole genome shotgun (WGS) entry which is preliminary data.</text>
</comment>
<keyword evidence="3" id="KW-1185">Reference proteome</keyword>
<name>W4LJ77_9BACT</name>
<accession>W4LJ77</accession>
<protein>
    <submittedName>
        <fullName evidence="2">Uncharacterized protein</fullName>
    </submittedName>
</protein>
<evidence type="ECO:0000256" key="1">
    <source>
        <dbReference type="SAM" id="MobiDB-lite"/>
    </source>
</evidence>
<evidence type="ECO:0000313" key="3">
    <source>
        <dbReference type="Proteomes" id="UP000019140"/>
    </source>
</evidence>
<dbReference type="Proteomes" id="UP000019140">
    <property type="component" value="Unassembled WGS sequence"/>
</dbReference>
<proteinExistence type="predicted"/>
<dbReference type="HOGENOM" id="CLU_3059659_0_0_7"/>
<organism evidence="2 3">
    <name type="scientific">Candidatus Entotheonella gemina</name>
    <dbReference type="NCBI Taxonomy" id="1429439"/>
    <lineage>
        <taxon>Bacteria</taxon>
        <taxon>Pseudomonadati</taxon>
        <taxon>Nitrospinota/Tectimicrobiota group</taxon>
        <taxon>Candidatus Tectimicrobiota</taxon>
        <taxon>Candidatus Entotheonellia</taxon>
        <taxon>Candidatus Entotheonellales</taxon>
        <taxon>Candidatus Entotheonellaceae</taxon>
        <taxon>Candidatus Entotheonella</taxon>
    </lineage>
</organism>
<dbReference type="EMBL" id="AZHX01002018">
    <property type="protein sequence ID" value="ETW97760.1"/>
    <property type="molecule type" value="Genomic_DNA"/>
</dbReference>
<dbReference type="AlphaFoldDB" id="W4LJ77"/>